<accession>A0AAU9NFZ3</accession>
<sequence length="131" mass="14638">MSWLQLELDDYPQAELYVIDFIDDHPSNDDVGLDNEVVNDGELHVNNGDRVVNDGDGDVHDDDGPEGDGDDQQVVPKDHEEILGDDEEHEAVPMVRRIRKPSDRITLTKLKKSVYDKDGDVSSSANPITLE</sequence>
<feature type="compositionally biased region" description="Acidic residues" evidence="1">
    <location>
        <begin position="55"/>
        <end position="71"/>
    </location>
</feature>
<name>A0AAU9NFZ3_9ASTR</name>
<dbReference type="Proteomes" id="UP001157418">
    <property type="component" value="Unassembled WGS sequence"/>
</dbReference>
<evidence type="ECO:0000313" key="2">
    <source>
        <dbReference type="EMBL" id="CAH1436781.1"/>
    </source>
</evidence>
<feature type="region of interest" description="Disordered" evidence="1">
    <location>
        <begin position="41"/>
        <end position="97"/>
    </location>
</feature>
<comment type="caution">
    <text evidence="2">The sequence shown here is derived from an EMBL/GenBank/DDBJ whole genome shotgun (WGS) entry which is preliminary data.</text>
</comment>
<dbReference type="EMBL" id="CAKMRJ010004445">
    <property type="protein sequence ID" value="CAH1436781.1"/>
    <property type="molecule type" value="Genomic_DNA"/>
</dbReference>
<protein>
    <submittedName>
        <fullName evidence="2">Uncharacterized protein</fullName>
    </submittedName>
</protein>
<gene>
    <name evidence="2" type="ORF">LVIROSA_LOCUS23136</name>
</gene>
<reference evidence="2 3" key="1">
    <citation type="submission" date="2022-01" db="EMBL/GenBank/DDBJ databases">
        <authorList>
            <person name="Xiong W."/>
            <person name="Schranz E."/>
        </authorList>
    </citation>
    <scope>NUCLEOTIDE SEQUENCE [LARGE SCALE GENOMIC DNA]</scope>
</reference>
<evidence type="ECO:0000256" key="1">
    <source>
        <dbReference type="SAM" id="MobiDB-lite"/>
    </source>
</evidence>
<proteinExistence type="predicted"/>
<feature type="region of interest" description="Disordered" evidence="1">
    <location>
        <begin position="112"/>
        <end position="131"/>
    </location>
</feature>
<evidence type="ECO:0000313" key="3">
    <source>
        <dbReference type="Proteomes" id="UP001157418"/>
    </source>
</evidence>
<feature type="compositionally biased region" description="Polar residues" evidence="1">
    <location>
        <begin position="121"/>
        <end position="131"/>
    </location>
</feature>
<dbReference type="AlphaFoldDB" id="A0AAU9NFZ3"/>
<organism evidence="2 3">
    <name type="scientific">Lactuca virosa</name>
    <dbReference type="NCBI Taxonomy" id="75947"/>
    <lineage>
        <taxon>Eukaryota</taxon>
        <taxon>Viridiplantae</taxon>
        <taxon>Streptophyta</taxon>
        <taxon>Embryophyta</taxon>
        <taxon>Tracheophyta</taxon>
        <taxon>Spermatophyta</taxon>
        <taxon>Magnoliopsida</taxon>
        <taxon>eudicotyledons</taxon>
        <taxon>Gunneridae</taxon>
        <taxon>Pentapetalae</taxon>
        <taxon>asterids</taxon>
        <taxon>campanulids</taxon>
        <taxon>Asterales</taxon>
        <taxon>Asteraceae</taxon>
        <taxon>Cichorioideae</taxon>
        <taxon>Cichorieae</taxon>
        <taxon>Lactucinae</taxon>
        <taxon>Lactuca</taxon>
    </lineage>
</organism>
<keyword evidence="3" id="KW-1185">Reference proteome</keyword>